<evidence type="ECO:0000256" key="10">
    <source>
        <dbReference type="ARBA" id="ARBA00022777"/>
    </source>
</evidence>
<evidence type="ECO:0000256" key="2">
    <source>
        <dbReference type="ARBA" id="ARBA00006053"/>
    </source>
</evidence>
<keyword evidence="10" id="KW-0418">Kinase</keyword>
<dbReference type="GO" id="GO:0051603">
    <property type="term" value="P:proteolysis involved in protein catabolic process"/>
    <property type="evidence" value="ECO:0007669"/>
    <property type="project" value="InterPro"/>
</dbReference>
<dbReference type="PRINTS" id="PR00474">
    <property type="entry name" value="GLU5KINASE"/>
</dbReference>
<dbReference type="OrthoDB" id="1721884at2759"/>
<dbReference type="InterPro" id="IPR041727">
    <property type="entry name" value="NAGK-C"/>
</dbReference>
<comment type="pathway">
    <text evidence="1">Amino-acid biosynthesis; L-arginine biosynthesis; N(2)-acetyl-L-ornithine from L-glutamate: step 2/4.</text>
</comment>
<evidence type="ECO:0000256" key="7">
    <source>
        <dbReference type="ARBA" id="ARBA00022670"/>
    </source>
</evidence>
<evidence type="ECO:0000256" key="13">
    <source>
        <dbReference type="ARBA" id="ARBA00023186"/>
    </source>
</evidence>
<dbReference type="Proteomes" id="UP000823405">
    <property type="component" value="Unassembled WGS sequence"/>
</dbReference>
<keyword evidence="7" id="KW-0645">Protease</keyword>
<dbReference type="EC" id="2.7.2.8" evidence="4"/>
<dbReference type="Gene3D" id="3.40.1160.10">
    <property type="entry name" value="Acetylglutamate kinase-like"/>
    <property type="match status" value="1"/>
</dbReference>
<dbReference type="GO" id="GO:0005524">
    <property type="term" value="F:ATP binding"/>
    <property type="evidence" value="ECO:0007669"/>
    <property type="project" value="UniProtKB-KW"/>
</dbReference>
<evidence type="ECO:0000256" key="8">
    <source>
        <dbReference type="ARBA" id="ARBA00022679"/>
    </source>
</evidence>
<keyword evidence="9" id="KW-0547">Nucleotide-binding</keyword>
<evidence type="ECO:0000259" key="15">
    <source>
        <dbReference type="SMART" id="SM00382"/>
    </source>
</evidence>
<evidence type="ECO:0000313" key="17">
    <source>
        <dbReference type="Proteomes" id="UP000823405"/>
    </source>
</evidence>
<dbReference type="InterPro" id="IPR037528">
    <property type="entry name" value="ArgB"/>
</dbReference>
<dbReference type="NCBIfam" id="NF003964">
    <property type="entry name" value="PRK05456.1"/>
    <property type="match status" value="1"/>
</dbReference>
<dbReference type="SUPFAM" id="SSF56235">
    <property type="entry name" value="N-terminal nucleophile aminohydrolases (Ntn hydrolases)"/>
    <property type="match status" value="1"/>
</dbReference>
<comment type="caution">
    <text evidence="16">The sequence shown here is derived from an EMBL/GenBank/DDBJ whole genome shotgun (WGS) entry which is preliminary data.</text>
</comment>
<dbReference type="InterPro" id="IPR027417">
    <property type="entry name" value="P-loop_NTPase"/>
</dbReference>
<protein>
    <recommendedName>
        <fullName evidence="4">acetylglutamate kinase</fullName>
        <ecNumber evidence="4">2.7.2.8</ecNumber>
    </recommendedName>
</protein>
<dbReference type="GO" id="GO:0009376">
    <property type="term" value="C:HslUV protease complex"/>
    <property type="evidence" value="ECO:0007669"/>
    <property type="project" value="InterPro"/>
</dbReference>
<dbReference type="FunFam" id="3.40.1160.10:FF:000004">
    <property type="entry name" value="Acetylglutamate kinase"/>
    <property type="match status" value="1"/>
</dbReference>
<dbReference type="Gene3D" id="1.10.8.10">
    <property type="entry name" value="DNA helicase RuvA subunit, C-terminal domain"/>
    <property type="match status" value="2"/>
</dbReference>
<keyword evidence="8" id="KW-0808">Transferase</keyword>
<dbReference type="InterPro" id="IPR001057">
    <property type="entry name" value="Glu/AcGlu_kinase"/>
</dbReference>
<dbReference type="InterPro" id="IPR004662">
    <property type="entry name" value="AcgluKinase_fam"/>
</dbReference>
<dbReference type="InterPro" id="IPR001048">
    <property type="entry name" value="Asp/Glu/Uridylate_kinase"/>
</dbReference>
<feature type="domain" description="AAA+ ATPase" evidence="15">
    <location>
        <begin position="212"/>
        <end position="564"/>
    </location>
</feature>
<reference evidence="16" key="1">
    <citation type="journal article" date="2020" name="Fungal Divers.">
        <title>Resolving the Mortierellaceae phylogeny through synthesis of multi-gene phylogenetics and phylogenomics.</title>
        <authorList>
            <person name="Vandepol N."/>
            <person name="Liber J."/>
            <person name="Desiro A."/>
            <person name="Na H."/>
            <person name="Kennedy M."/>
            <person name="Barry K."/>
            <person name="Grigoriev I.V."/>
            <person name="Miller A.N."/>
            <person name="O'Donnell K."/>
            <person name="Stajich J.E."/>
            <person name="Bonito G."/>
        </authorList>
    </citation>
    <scope>NUCLEOTIDE SEQUENCE</scope>
    <source>
        <strain evidence="16">NVP60</strain>
    </source>
</reference>
<dbReference type="NCBIfam" id="NF003544">
    <property type="entry name" value="PRK05201.1"/>
    <property type="match status" value="1"/>
</dbReference>
<dbReference type="InterPro" id="IPR022281">
    <property type="entry name" value="ATP-dep_Prtase_HsIV_su"/>
</dbReference>
<dbReference type="NCBIfam" id="TIGR03692">
    <property type="entry name" value="ATP_dep_HslV"/>
    <property type="match status" value="1"/>
</dbReference>
<dbReference type="EMBL" id="JAAAIN010000002">
    <property type="protein sequence ID" value="KAG0323437.1"/>
    <property type="molecule type" value="Genomic_DNA"/>
</dbReference>
<dbReference type="Pfam" id="PF00227">
    <property type="entry name" value="Proteasome"/>
    <property type="match status" value="1"/>
</dbReference>
<dbReference type="SUPFAM" id="SSF53633">
    <property type="entry name" value="Carbamate kinase-like"/>
    <property type="match status" value="1"/>
</dbReference>
<dbReference type="GO" id="GO:0004298">
    <property type="term" value="F:threonine-type endopeptidase activity"/>
    <property type="evidence" value="ECO:0007669"/>
    <property type="project" value="InterPro"/>
</dbReference>
<evidence type="ECO:0000256" key="12">
    <source>
        <dbReference type="ARBA" id="ARBA00022840"/>
    </source>
</evidence>
<dbReference type="InterPro" id="IPR023333">
    <property type="entry name" value="Proteasome_suB-type"/>
</dbReference>
<evidence type="ECO:0000256" key="3">
    <source>
        <dbReference type="ARBA" id="ARBA00009771"/>
    </source>
</evidence>
<dbReference type="PROSITE" id="PS51476">
    <property type="entry name" value="PROTEASOME_BETA_2"/>
    <property type="match status" value="1"/>
</dbReference>
<dbReference type="GO" id="GO:0016887">
    <property type="term" value="F:ATP hydrolysis activity"/>
    <property type="evidence" value="ECO:0007669"/>
    <property type="project" value="InterPro"/>
</dbReference>
<dbReference type="SMART" id="SM00382">
    <property type="entry name" value="AAA"/>
    <property type="match status" value="1"/>
</dbReference>
<keyword evidence="17" id="KW-1185">Reference proteome</keyword>
<dbReference type="InterPro" id="IPR050052">
    <property type="entry name" value="ATP-dep_Clp_protease_ClpX"/>
</dbReference>
<keyword evidence="13" id="KW-0143">Chaperone</keyword>
<dbReference type="CDD" id="cd01913">
    <property type="entry name" value="protease_HslV"/>
    <property type="match status" value="1"/>
</dbReference>
<organism evidence="16 17">
    <name type="scientific">Linnemannia gamsii</name>
    <dbReference type="NCBI Taxonomy" id="64522"/>
    <lineage>
        <taxon>Eukaryota</taxon>
        <taxon>Fungi</taxon>
        <taxon>Fungi incertae sedis</taxon>
        <taxon>Mucoromycota</taxon>
        <taxon>Mortierellomycotina</taxon>
        <taxon>Mortierellomycetes</taxon>
        <taxon>Mortierellales</taxon>
        <taxon>Mortierellaceae</taxon>
        <taxon>Linnemannia</taxon>
    </lineage>
</organism>
<dbReference type="CDD" id="cd04250">
    <property type="entry name" value="AAK_NAGK-C"/>
    <property type="match status" value="1"/>
</dbReference>
<dbReference type="HAMAP" id="MF_00082">
    <property type="entry name" value="ArgB"/>
    <property type="match status" value="1"/>
</dbReference>
<name>A0A9P6RM95_9FUNG</name>
<dbReference type="Gene3D" id="3.40.50.300">
    <property type="entry name" value="P-loop containing nucleotide triphosphate hydrolases"/>
    <property type="match status" value="1"/>
</dbReference>
<dbReference type="InterPro" id="IPR003959">
    <property type="entry name" value="ATPase_AAA_core"/>
</dbReference>
<evidence type="ECO:0000256" key="1">
    <source>
        <dbReference type="ARBA" id="ARBA00004828"/>
    </source>
</evidence>
<gene>
    <name evidence="16" type="ORF">BGZ97_004067</name>
</gene>
<evidence type="ECO:0000256" key="5">
    <source>
        <dbReference type="ARBA" id="ARBA00022571"/>
    </source>
</evidence>
<dbReference type="SUPFAM" id="SSF52540">
    <property type="entry name" value="P-loop containing nucleoside triphosphate hydrolases"/>
    <property type="match status" value="1"/>
</dbReference>
<proteinExistence type="inferred from homology"/>
<comment type="similarity">
    <text evidence="2">Belongs to the peptidase T1B family. HslV subfamily.</text>
</comment>
<dbReference type="InterPro" id="IPR004491">
    <property type="entry name" value="HslU"/>
</dbReference>
<dbReference type="PANTHER" id="PTHR48102">
    <property type="entry name" value="ATP-DEPENDENT CLP PROTEASE ATP-BINDING SUBUNIT CLPX-LIKE, MITOCHONDRIAL-RELATED"/>
    <property type="match status" value="1"/>
</dbReference>
<feature type="compositionally biased region" description="Basic and acidic residues" evidence="14">
    <location>
        <begin position="321"/>
        <end position="331"/>
    </location>
</feature>
<evidence type="ECO:0000256" key="6">
    <source>
        <dbReference type="ARBA" id="ARBA00022605"/>
    </source>
</evidence>
<evidence type="ECO:0000256" key="11">
    <source>
        <dbReference type="ARBA" id="ARBA00022801"/>
    </source>
</evidence>
<dbReference type="FunFam" id="3.40.50.300:FF:000220">
    <property type="entry name" value="ATP-dependent protease ATPase subunit HslU"/>
    <property type="match status" value="1"/>
</dbReference>
<dbReference type="GO" id="GO:0005839">
    <property type="term" value="C:proteasome core complex"/>
    <property type="evidence" value="ECO:0007669"/>
    <property type="project" value="InterPro"/>
</dbReference>
<dbReference type="InterPro" id="IPR001353">
    <property type="entry name" value="Proteasome_sua/b"/>
</dbReference>
<sequence>MEQYHGTTIVSVRRGKHVAVGGDGQVTLGNVVMKGSARKIRRIHDNKVLVGFAGGTADAFSLLDRFEGKLEKYQGNLMRAAVELAKDWRTDRMLRRLEAMMIAADAETTLVLTGNGDVLDPESGICAIGSGGTYAQAAARALVQNTELAPREIVEKPSTEYSDMSNMTPAEIVSELNKHIIGQDKAKRAVAVALRNRWRRQQVAEPLRQEITPKNILMIGPTGVGKTEIARRLAKLAEAPFIKIEVTKFTEVGYVGRDVDSIVRDLIEIAVKQTRESEMRKVLTKAGDFAEERVLDILLPTPRSLAANASPDAVELEPQVVDDKADNDKKNNATRQTFRKRLREGKLDDKEIELDLESAAATMDIMGPAGMEEMTEQIRSMLSSMGSGRKTRRKVSIKEAMKLLTDEEAAKMLNDDEVKSKAVQSVEQNGIVFLDEIDKIASRSEASGAEVSRQGVQRDLLPLVEGFARDAVLLKLLGINLVLVHGGGPQIDRALQKVGKQRVFLQGMRVTDAETMSVVEWVLAGEIQQEIVSLINHYGGQAVGLTGKDGGLIRAHRMRVPDRERVGEFLDIGQVGEVEAINPAVVKALQRSSFIPVISPIGFDADGVSYNLNADWVAGKLATILNAEKLLIMTNIAGVMDKEGTLLTDLSTSQIDALFADGTISGGMLPKIKAALEAAKSGVPSVHIMDGRIEHSLLLEILTEHSLGTVIRSH</sequence>
<dbReference type="NCBIfam" id="TIGR00390">
    <property type="entry name" value="hslU"/>
    <property type="match status" value="1"/>
</dbReference>
<keyword evidence="6" id="KW-0028">Amino-acid biosynthesis</keyword>
<evidence type="ECO:0000256" key="4">
    <source>
        <dbReference type="ARBA" id="ARBA00013065"/>
    </source>
</evidence>
<dbReference type="NCBIfam" id="TIGR00761">
    <property type="entry name" value="argB"/>
    <property type="match status" value="1"/>
</dbReference>
<dbReference type="Gene3D" id="3.60.20.10">
    <property type="entry name" value="Glutamine Phosphoribosylpyrophosphate, subunit 1, domain 1"/>
    <property type="match status" value="1"/>
</dbReference>
<feature type="region of interest" description="Disordered" evidence="14">
    <location>
        <begin position="309"/>
        <end position="335"/>
    </location>
</feature>
<dbReference type="InterPro" id="IPR036393">
    <property type="entry name" value="AceGlu_kinase-like_sf"/>
</dbReference>
<dbReference type="AlphaFoldDB" id="A0A9P6RM95"/>
<keyword evidence="5" id="KW-0055">Arginine biosynthesis</keyword>
<dbReference type="GO" id="GO:0003991">
    <property type="term" value="F:acetylglutamate kinase activity"/>
    <property type="evidence" value="ECO:0007669"/>
    <property type="project" value="UniProtKB-EC"/>
</dbReference>
<dbReference type="PANTHER" id="PTHR48102:SF3">
    <property type="entry name" value="ATP-DEPENDENT PROTEASE ATPASE SUBUNIT HSLU"/>
    <property type="match status" value="1"/>
</dbReference>
<keyword evidence="11" id="KW-0378">Hydrolase</keyword>
<comment type="similarity">
    <text evidence="3">Belongs to the ClpX chaperone family. HslU subfamily.</text>
</comment>
<accession>A0A9P6RM95</accession>
<dbReference type="InterPro" id="IPR003593">
    <property type="entry name" value="AAA+_ATPase"/>
</dbReference>
<dbReference type="GO" id="GO:0006526">
    <property type="term" value="P:L-arginine biosynthetic process"/>
    <property type="evidence" value="ECO:0007669"/>
    <property type="project" value="UniProtKB-KW"/>
</dbReference>
<keyword evidence="12" id="KW-0067">ATP-binding</keyword>
<dbReference type="InterPro" id="IPR029055">
    <property type="entry name" value="Ntn_hydrolases_N"/>
</dbReference>
<evidence type="ECO:0000256" key="14">
    <source>
        <dbReference type="SAM" id="MobiDB-lite"/>
    </source>
</evidence>
<dbReference type="Pfam" id="PF00004">
    <property type="entry name" value="AAA"/>
    <property type="match status" value="1"/>
</dbReference>
<evidence type="ECO:0000256" key="9">
    <source>
        <dbReference type="ARBA" id="ARBA00022741"/>
    </source>
</evidence>
<dbReference type="Pfam" id="PF00696">
    <property type="entry name" value="AA_kinase"/>
    <property type="match status" value="1"/>
</dbReference>
<evidence type="ECO:0000313" key="16">
    <source>
        <dbReference type="EMBL" id="KAG0323437.1"/>
    </source>
</evidence>